<evidence type="ECO:0000256" key="7">
    <source>
        <dbReference type="SAM" id="Phobius"/>
    </source>
</evidence>
<keyword evidence="2" id="KW-0479">Metal-binding</keyword>
<sequence length="121" mass="13133">MKEPIENNDTNRILDLEADGKLHVLFGGTKVVQHTPPSKTSAGLRAQDNGCVAYVLRGGFNTSQGKLLRTILFGVKRVTANNLETFGFILFLLVFAIAAASYVWIKGMSSYSCGKVIAALR</sequence>
<evidence type="ECO:0000256" key="2">
    <source>
        <dbReference type="ARBA" id="ARBA00022723"/>
    </source>
</evidence>
<dbReference type="InterPro" id="IPR006544">
    <property type="entry name" value="P-type_TPase_V"/>
</dbReference>
<gene>
    <name evidence="8" type="ORF">PR048_008198</name>
</gene>
<evidence type="ECO:0000256" key="5">
    <source>
        <dbReference type="ARBA" id="ARBA00022842"/>
    </source>
</evidence>
<comment type="caution">
    <text evidence="8">The sequence shown here is derived from an EMBL/GenBank/DDBJ whole genome shotgun (WGS) entry which is preliminary data.</text>
</comment>
<keyword evidence="7" id="KW-1133">Transmembrane helix</keyword>
<protein>
    <submittedName>
        <fullName evidence="8">Uncharacterized protein</fullName>
    </submittedName>
</protein>
<evidence type="ECO:0000313" key="9">
    <source>
        <dbReference type="Proteomes" id="UP001159363"/>
    </source>
</evidence>
<keyword evidence="5" id="KW-0460">Magnesium</keyword>
<comment type="subcellular location">
    <subcellularLocation>
        <location evidence="1">Membrane</location>
        <topology evidence="1">Multi-pass membrane protein</topology>
    </subcellularLocation>
</comment>
<proteinExistence type="predicted"/>
<keyword evidence="9" id="KW-1185">Reference proteome</keyword>
<dbReference type="Gene3D" id="2.70.150.10">
    <property type="entry name" value="Calcium-transporting ATPase, cytoplasmic transduction domain A"/>
    <property type="match status" value="1"/>
</dbReference>
<name>A0ABQ9HWF2_9NEOP</name>
<evidence type="ECO:0000256" key="6">
    <source>
        <dbReference type="ARBA" id="ARBA00022967"/>
    </source>
</evidence>
<keyword evidence="7" id="KW-0472">Membrane</keyword>
<dbReference type="PANTHER" id="PTHR45630:SF7">
    <property type="entry name" value="ENDOPLASMIC RETICULUM TRANSMEMBRANE HELIX TRANSLOCASE"/>
    <property type="match status" value="1"/>
</dbReference>
<evidence type="ECO:0000256" key="1">
    <source>
        <dbReference type="ARBA" id="ARBA00004141"/>
    </source>
</evidence>
<keyword evidence="7" id="KW-0812">Transmembrane</keyword>
<feature type="transmembrane region" description="Helical" evidence="7">
    <location>
        <begin position="86"/>
        <end position="105"/>
    </location>
</feature>
<dbReference type="EMBL" id="JARBHB010000003">
    <property type="protein sequence ID" value="KAJ8888706.1"/>
    <property type="molecule type" value="Genomic_DNA"/>
</dbReference>
<keyword evidence="3" id="KW-0547">Nucleotide-binding</keyword>
<dbReference type="Proteomes" id="UP001159363">
    <property type="component" value="Chromosome 3"/>
</dbReference>
<keyword evidence="6" id="KW-1278">Translocase</keyword>
<reference evidence="8 9" key="1">
    <citation type="submission" date="2023-02" db="EMBL/GenBank/DDBJ databases">
        <title>LHISI_Scaffold_Assembly.</title>
        <authorList>
            <person name="Stuart O.P."/>
            <person name="Cleave R."/>
            <person name="Magrath M.J.L."/>
            <person name="Mikheyev A.S."/>
        </authorList>
    </citation>
    <scope>NUCLEOTIDE SEQUENCE [LARGE SCALE GENOMIC DNA]</scope>
    <source>
        <strain evidence="8">Daus_M_001</strain>
        <tissue evidence="8">Leg muscle</tissue>
    </source>
</reference>
<evidence type="ECO:0000256" key="3">
    <source>
        <dbReference type="ARBA" id="ARBA00022741"/>
    </source>
</evidence>
<dbReference type="PANTHER" id="PTHR45630">
    <property type="entry name" value="CATION-TRANSPORTING ATPASE-RELATED"/>
    <property type="match status" value="1"/>
</dbReference>
<evidence type="ECO:0000313" key="8">
    <source>
        <dbReference type="EMBL" id="KAJ8888706.1"/>
    </source>
</evidence>
<keyword evidence="4" id="KW-0067">ATP-binding</keyword>
<accession>A0ABQ9HWF2</accession>
<evidence type="ECO:0000256" key="4">
    <source>
        <dbReference type="ARBA" id="ARBA00022840"/>
    </source>
</evidence>
<organism evidence="8 9">
    <name type="scientific">Dryococelus australis</name>
    <dbReference type="NCBI Taxonomy" id="614101"/>
    <lineage>
        <taxon>Eukaryota</taxon>
        <taxon>Metazoa</taxon>
        <taxon>Ecdysozoa</taxon>
        <taxon>Arthropoda</taxon>
        <taxon>Hexapoda</taxon>
        <taxon>Insecta</taxon>
        <taxon>Pterygota</taxon>
        <taxon>Neoptera</taxon>
        <taxon>Polyneoptera</taxon>
        <taxon>Phasmatodea</taxon>
        <taxon>Verophasmatodea</taxon>
        <taxon>Anareolatae</taxon>
        <taxon>Phasmatidae</taxon>
        <taxon>Eurycanthinae</taxon>
        <taxon>Dryococelus</taxon>
    </lineage>
</organism>